<evidence type="ECO:0000313" key="1">
    <source>
        <dbReference type="EMBL" id="RRD29009.1"/>
    </source>
</evidence>
<dbReference type="Proteomes" id="UP000271272">
    <property type="component" value="Unassembled WGS sequence"/>
</dbReference>
<proteinExistence type="predicted"/>
<name>A0A3P1V489_9ACTO</name>
<comment type="caution">
    <text evidence="1">The sequence shown here is derived from an EMBL/GenBank/DDBJ whole genome shotgun (WGS) entry which is preliminary data.</text>
</comment>
<dbReference type="AlphaFoldDB" id="A0A3P1V489"/>
<keyword evidence="2" id="KW-1185">Reference proteome</keyword>
<organism evidence="1 2">
    <name type="scientific">Actinomyces bowdenii</name>
    <dbReference type="NCBI Taxonomy" id="131109"/>
    <lineage>
        <taxon>Bacteria</taxon>
        <taxon>Bacillati</taxon>
        <taxon>Actinomycetota</taxon>
        <taxon>Actinomycetes</taxon>
        <taxon>Actinomycetales</taxon>
        <taxon>Actinomycetaceae</taxon>
        <taxon>Actinomyces</taxon>
    </lineage>
</organism>
<dbReference type="EMBL" id="RQZC01000012">
    <property type="protein sequence ID" value="RRD29009.1"/>
    <property type="molecule type" value="Genomic_DNA"/>
</dbReference>
<sequence length="463" mass="48034">MAGFLQRAKNATKNAAKQTVANAGASALSSAINQGTAALGLETNIQVKAPDVTSSSSGGYDPDTYYRVDVAHGFSRPMDHGLPGDEIAYLQYPQPPAALPPGAADYARAWWQPWGGLLEGHIDIARALEAGDAAGAQQLLYRWEQGISQARTSAHQLGDFNGARTLSVAVDDVNEHFENVADALREYMNCRSLGQDTSGAVESAQACIVNMHVALNRPVAAFFADPSGAATAQAEAEAYAGMPGMGGMAGMPGMPGMMPGAGADTSGPEFAPVQGVSFHDYVAGSQRIQEGVSADVVATVLGVERPMWDAAANEWLTRMTQTHPMTVGMQYTPLSQTPHPRLTAEACAAAGGGASALPGGVDNSGRLRTDMDFYIEASAAGQAAAQAGIDAGGYLESNYGVTVMQVSNAGLAWMSDPANLSRITALQEARAKEIFTSITGYSSDVAPGALPDGVEDIAADIEF</sequence>
<dbReference type="InterPro" id="IPR046728">
    <property type="entry name" value="DUF6620"/>
</dbReference>
<evidence type="ECO:0000313" key="2">
    <source>
        <dbReference type="Proteomes" id="UP000271272"/>
    </source>
</evidence>
<gene>
    <name evidence="1" type="ORF">EII10_07910</name>
</gene>
<reference evidence="1 2" key="1">
    <citation type="submission" date="2018-11" db="EMBL/GenBank/DDBJ databases">
        <title>Genomes From Bacteria Associated with the Canine Oral Cavity: a Test Case for Automated Genome-Based Taxonomic Assignment.</title>
        <authorList>
            <person name="Coil D.A."/>
            <person name="Jospin G."/>
            <person name="Darling A.E."/>
            <person name="Wallis C."/>
            <person name="Davis I.J."/>
            <person name="Harris S."/>
            <person name="Eisen J.A."/>
            <person name="Holcombe L.J."/>
            <person name="O'Flynn C."/>
        </authorList>
    </citation>
    <scope>NUCLEOTIDE SEQUENCE [LARGE SCALE GENOMIC DNA]</scope>
    <source>
        <strain evidence="1 2">OH5050</strain>
    </source>
</reference>
<accession>A0A3P1V489</accession>
<dbReference type="Pfam" id="PF20325">
    <property type="entry name" value="DUF6620"/>
    <property type="match status" value="1"/>
</dbReference>
<protein>
    <submittedName>
        <fullName evidence="1">Uncharacterized protein</fullName>
    </submittedName>
</protein>
<dbReference type="OrthoDB" id="8662267at2"/>
<dbReference type="RefSeq" id="WP_124933967.1">
    <property type="nucleotide sequence ID" value="NZ_RQZC01000012.1"/>
</dbReference>